<dbReference type="Proteomes" id="UP000319756">
    <property type="component" value="Chromosome"/>
</dbReference>
<keyword evidence="2" id="KW-1185">Reference proteome</keyword>
<evidence type="ECO:0000313" key="2">
    <source>
        <dbReference type="Proteomes" id="UP000319756"/>
    </source>
</evidence>
<protein>
    <submittedName>
        <fullName evidence="1">Uncharacterized protein</fullName>
    </submittedName>
</protein>
<accession>A0A514LI78</accession>
<gene>
    <name evidence="1" type="ORF">EPH95_10535</name>
</gene>
<organism evidence="1 2">
    <name type="scientific">Salicibibacter halophilus</name>
    <dbReference type="NCBI Taxonomy" id="2502791"/>
    <lineage>
        <taxon>Bacteria</taxon>
        <taxon>Bacillati</taxon>
        <taxon>Bacillota</taxon>
        <taxon>Bacilli</taxon>
        <taxon>Bacillales</taxon>
        <taxon>Bacillaceae</taxon>
        <taxon>Salicibibacter</taxon>
    </lineage>
</organism>
<evidence type="ECO:0000313" key="1">
    <source>
        <dbReference type="EMBL" id="QDI91556.1"/>
    </source>
</evidence>
<proteinExistence type="predicted"/>
<dbReference type="AlphaFoldDB" id="A0A514LI78"/>
<dbReference type="KEGG" id="sale:EPH95_10535"/>
<dbReference type="EMBL" id="CP035485">
    <property type="protein sequence ID" value="QDI91556.1"/>
    <property type="molecule type" value="Genomic_DNA"/>
</dbReference>
<sequence>MATYDVKVSLKNGHVIQVQEEGESENEVKNEFMGESGTYNKNGVSFYKEHVISVEVSEH</sequence>
<dbReference type="RefSeq" id="WP_142089776.1">
    <property type="nucleotide sequence ID" value="NZ_CP035485.1"/>
</dbReference>
<reference evidence="2" key="1">
    <citation type="submission" date="2019-01" db="EMBL/GenBank/DDBJ databases">
        <title>Genomic analysis of Salicibibacter sp. NKC3-5.</title>
        <authorList>
            <person name="Oh Y.J."/>
        </authorList>
    </citation>
    <scope>NUCLEOTIDE SEQUENCE [LARGE SCALE GENOMIC DNA]</scope>
    <source>
        <strain evidence="2">NKC3-5</strain>
    </source>
</reference>
<name>A0A514LI78_9BACI</name>